<dbReference type="AlphaFoldDB" id="M0L5P2"/>
<dbReference type="EMBL" id="AOMA01000203">
    <property type="protein sequence ID" value="EMA27310.1"/>
    <property type="molecule type" value="Genomic_DNA"/>
</dbReference>
<accession>M0L5P2</accession>
<comment type="caution">
    <text evidence="1">The sequence shown here is derived from an EMBL/GenBank/DDBJ whole genome shotgun (WGS) entry which is preliminary data.</text>
</comment>
<evidence type="ECO:0000313" key="1">
    <source>
        <dbReference type="EMBL" id="EMA27310.1"/>
    </source>
</evidence>
<name>M0L5P2_9EURY</name>
<protein>
    <submittedName>
        <fullName evidence="1">Uncharacterized protein</fullName>
    </submittedName>
</protein>
<evidence type="ECO:0000313" key="2">
    <source>
        <dbReference type="Proteomes" id="UP000011607"/>
    </source>
</evidence>
<reference evidence="1 2" key="1">
    <citation type="journal article" date="2014" name="PLoS Genet.">
        <title>Phylogenetically driven sequencing of extremely halophilic archaea reveals strategies for static and dynamic osmo-response.</title>
        <authorList>
            <person name="Becker E.A."/>
            <person name="Seitzer P.M."/>
            <person name="Tritt A."/>
            <person name="Larsen D."/>
            <person name="Krusor M."/>
            <person name="Yao A.I."/>
            <person name="Wu D."/>
            <person name="Madern D."/>
            <person name="Eisen J.A."/>
            <person name="Darling A.E."/>
            <person name="Facciotti M.T."/>
        </authorList>
    </citation>
    <scope>NUCLEOTIDE SEQUENCE [LARGE SCALE GENOMIC DNA]</scope>
    <source>
        <strain evidence="1 2">JCM 10879</strain>
    </source>
</reference>
<gene>
    <name evidence="1" type="ORF">C446_17916</name>
</gene>
<sequence>MLQRQAFEHRHLERVSCDSRRVIRSYGRAAVEAAPITAPTRLLRWVFDRVGGDTVNWLLIITNGYAKPYGCGAGAVIYSARVMSMQSN</sequence>
<keyword evidence="2" id="KW-1185">Reference proteome</keyword>
<organism evidence="1 2">
    <name type="scientific">Halobiforma nitratireducens JCM 10879</name>
    <dbReference type="NCBI Taxonomy" id="1227454"/>
    <lineage>
        <taxon>Archaea</taxon>
        <taxon>Methanobacteriati</taxon>
        <taxon>Methanobacteriota</taxon>
        <taxon>Stenosarchaea group</taxon>
        <taxon>Halobacteria</taxon>
        <taxon>Halobacteriales</taxon>
        <taxon>Natrialbaceae</taxon>
        <taxon>Halobiforma</taxon>
    </lineage>
</organism>
<dbReference type="Proteomes" id="UP000011607">
    <property type="component" value="Unassembled WGS sequence"/>
</dbReference>
<proteinExistence type="predicted"/>